<evidence type="ECO:0000256" key="9">
    <source>
        <dbReference type="RuleBase" id="RU004504"/>
    </source>
</evidence>
<dbReference type="Gene3D" id="3.40.640.10">
    <property type="entry name" value="Type I PLP-dependent aspartate aminotransferase-like (Major domain)"/>
    <property type="match status" value="1"/>
</dbReference>
<comment type="caution">
    <text evidence="11">The sequence shown here is derived from an EMBL/GenBank/DDBJ whole genome shotgun (WGS) entry which is preliminary data.</text>
</comment>
<dbReference type="InterPro" id="IPR015422">
    <property type="entry name" value="PyrdxlP-dep_Trfase_small"/>
</dbReference>
<dbReference type="PIRSF" id="PIRSF005572">
    <property type="entry name" value="NifS"/>
    <property type="match status" value="1"/>
</dbReference>
<dbReference type="InterPro" id="IPR016454">
    <property type="entry name" value="Cysteine_dSase"/>
</dbReference>
<dbReference type="GO" id="GO:1990221">
    <property type="term" value="C:L-cysteine desulfurase complex"/>
    <property type="evidence" value="ECO:0007669"/>
    <property type="project" value="UniProtKB-ARBA"/>
</dbReference>
<dbReference type="GO" id="GO:0030170">
    <property type="term" value="F:pyridoxal phosphate binding"/>
    <property type="evidence" value="ECO:0007669"/>
    <property type="project" value="InterPro"/>
</dbReference>
<dbReference type="InterPro" id="IPR015421">
    <property type="entry name" value="PyrdxlP-dep_Trfase_major"/>
</dbReference>
<evidence type="ECO:0000313" key="11">
    <source>
        <dbReference type="EMBL" id="TNV79524.1"/>
    </source>
</evidence>
<dbReference type="Proteomes" id="UP000785679">
    <property type="component" value="Unassembled WGS sequence"/>
</dbReference>
<dbReference type="GO" id="GO:0051536">
    <property type="term" value="F:iron-sulfur cluster binding"/>
    <property type="evidence" value="ECO:0007669"/>
    <property type="project" value="UniProtKB-KW"/>
</dbReference>
<organism evidence="11 12">
    <name type="scientific">Halteria grandinella</name>
    <dbReference type="NCBI Taxonomy" id="5974"/>
    <lineage>
        <taxon>Eukaryota</taxon>
        <taxon>Sar</taxon>
        <taxon>Alveolata</taxon>
        <taxon>Ciliophora</taxon>
        <taxon>Intramacronucleata</taxon>
        <taxon>Spirotrichea</taxon>
        <taxon>Stichotrichia</taxon>
        <taxon>Sporadotrichida</taxon>
        <taxon>Halteriidae</taxon>
        <taxon>Halteria</taxon>
    </lineage>
</organism>
<dbReference type="PANTHER" id="PTHR11601">
    <property type="entry name" value="CYSTEINE DESULFURYLASE FAMILY MEMBER"/>
    <property type="match status" value="1"/>
</dbReference>
<dbReference type="HAMAP" id="MF_00331">
    <property type="entry name" value="Cys_desulf_IscS"/>
    <property type="match status" value="1"/>
</dbReference>
<dbReference type="GO" id="GO:0031071">
    <property type="term" value="F:cysteine desulfurase activity"/>
    <property type="evidence" value="ECO:0007669"/>
    <property type="project" value="UniProtKB-EC"/>
</dbReference>
<dbReference type="InterPro" id="IPR000192">
    <property type="entry name" value="Aminotrans_V_dom"/>
</dbReference>
<dbReference type="NCBIfam" id="TIGR02006">
    <property type="entry name" value="IscS"/>
    <property type="match status" value="1"/>
</dbReference>
<keyword evidence="4" id="KW-0808">Transferase</keyword>
<keyword evidence="12" id="KW-1185">Reference proteome</keyword>
<dbReference type="GO" id="GO:0005739">
    <property type="term" value="C:mitochondrion"/>
    <property type="evidence" value="ECO:0007669"/>
    <property type="project" value="TreeGrafter"/>
</dbReference>
<evidence type="ECO:0000259" key="10">
    <source>
        <dbReference type="Pfam" id="PF00266"/>
    </source>
</evidence>
<reference evidence="11" key="1">
    <citation type="submission" date="2019-06" db="EMBL/GenBank/DDBJ databases">
        <authorList>
            <person name="Zheng W."/>
        </authorList>
    </citation>
    <scope>NUCLEOTIDE SEQUENCE</scope>
    <source>
        <strain evidence="11">QDHG01</strain>
    </source>
</reference>
<dbReference type="Gene3D" id="3.90.1150.10">
    <property type="entry name" value="Aspartate Aminotransferase, domain 1"/>
    <property type="match status" value="1"/>
</dbReference>
<evidence type="ECO:0000256" key="2">
    <source>
        <dbReference type="ARBA" id="ARBA00006490"/>
    </source>
</evidence>
<proteinExistence type="inferred from homology"/>
<dbReference type="NCBIfam" id="NF010611">
    <property type="entry name" value="PRK14012.1"/>
    <property type="match status" value="1"/>
</dbReference>
<gene>
    <name evidence="11" type="ORF">FGO68_gene15129</name>
</gene>
<evidence type="ECO:0000256" key="3">
    <source>
        <dbReference type="ARBA" id="ARBA00012239"/>
    </source>
</evidence>
<dbReference type="EMBL" id="RRYP01008804">
    <property type="protein sequence ID" value="TNV79524.1"/>
    <property type="molecule type" value="Genomic_DNA"/>
</dbReference>
<dbReference type="FunFam" id="3.40.640.10:FF:000003">
    <property type="entry name" value="Cysteine desulfurase IscS"/>
    <property type="match status" value="1"/>
</dbReference>
<dbReference type="OrthoDB" id="10250117at2759"/>
<feature type="domain" description="Aminotransferase class V" evidence="10">
    <location>
        <begin position="24"/>
        <end position="387"/>
    </location>
</feature>
<evidence type="ECO:0000313" key="12">
    <source>
        <dbReference type="Proteomes" id="UP000785679"/>
    </source>
</evidence>
<dbReference type="PANTHER" id="PTHR11601:SF34">
    <property type="entry name" value="CYSTEINE DESULFURASE"/>
    <property type="match status" value="1"/>
</dbReference>
<keyword evidence="8" id="KW-0411">Iron-sulfur</keyword>
<dbReference type="GO" id="GO:0044571">
    <property type="term" value="P:[2Fe-2S] cluster assembly"/>
    <property type="evidence" value="ECO:0007669"/>
    <property type="project" value="InterPro"/>
</dbReference>
<evidence type="ECO:0000256" key="1">
    <source>
        <dbReference type="ARBA" id="ARBA00001933"/>
    </source>
</evidence>
<keyword evidence="7" id="KW-0408">Iron</keyword>
<dbReference type="Pfam" id="PF00266">
    <property type="entry name" value="Aminotran_5"/>
    <property type="match status" value="1"/>
</dbReference>
<dbReference type="FunFam" id="3.90.1150.10:FF:000002">
    <property type="entry name" value="Cysteine desulfurase IscS"/>
    <property type="match status" value="1"/>
</dbReference>
<evidence type="ECO:0000256" key="6">
    <source>
        <dbReference type="ARBA" id="ARBA00022898"/>
    </source>
</evidence>
<dbReference type="PROSITE" id="PS00595">
    <property type="entry name" value="AA_TRANSFER_CLASS_5"/>
    <property type="match status" value="1"/>
</dbReference>
<dbReference type="InterPro" id="IPR015424">
    <property type="entry name" value="PyrdxlP-dep_Trfase"/>
</dbReference>
<protein>
    <recommendedName>
        <fullName evidence="3">cysteine desulfurase</fullName>
        <ecNumber evidence="3">2.8.1.7</ecNumber>
    </recommendedName>
</protein>
<name>A0A8J8NSJ1_HALGN</name>
<dbReference type="SUPFAM" id="SSF53383">
    <property type="entry name" value="PLP-dependent transferases"/>
    <property type="match status" value="1"/>
</dbReference>
<accession>A0A8J8NSJ1</accession>
<comment type="similarity">
    <text evidence="2">Belongs to the class-V pyridoxal-phosphate-dependent aminotransferase family. NifS/IscS subfamily.</text>
</comment>
<evidence type="ECO:0000256" key="8">
    <source>
        <dbReference type="ARBA" id="ARBA00023014"/>
    </source>
</evidence>
<sequence length="423" mass="46806">MSAANKELNKQVKLSLAKEGNPLYFDNQATTPLDPRVLDAMLPFLTNQFGNPHSRSHQFGWETEKACEDARESLAQLIGASSKEVIFTSGATESNNLAIKGVAEFYAKNAGKKHIITTQIEHKCVLDSCRSLEEHGFEVTYLPVGTNGIVDLKVLEQAIRPDTLLVSVIMVHNEIGVLQPIKEIGQLCRSKKVFFHTDAAQSVAKVPIDVNDLHIDLMSISGHKIYGPKGIGALYIRRKPRVRLVAQMSGGGQEKGFRSGTLAPHLVVGLGAAARVAQQELQNDKEHIERLSSRFLTNLRKNLTHIVVNGDEQQRYMGNLNISFSCVEGESLIMAIKECAVSSGSACTSASLEPSYVLRAIGVEEDMAHTSIRFGIGRFTTEEEVDYMVDLLTRQVNRLRELSPLWDMLNEGIDLKSIQWTQH</sequence>
<comment type="cofactor">
    <cofactor evidence="1 9">
        <name>pyridoxal 5'-phosphate</name>
        <dbReference type="ChEBI" id="CHEBI:597326"/>
    </cofactor>
</comment>
<dbReference type="InterPro" id="IPR020578">
    <property type="entry name" value="Aminotrans_V_PyrdxlP_BS"/>
</dbReference>
<dbReference type="GO" id="GO:0046872">
    <property type="term" value="F:metal ion binding"/>
    <property type="evidence" value="ECO:0007669"/>
    <property type="project" value="UniProtKB-KW"/>
</dbReference>
<dbReference type="AlphaFoldDB" id="A0A8J8NSJ1"/>
<evidence type="ECO:0000256" key="7">
    <source>
        <dbReference type="ARBA" id="ARBA00023004"/>
    </source>
</evidence>
<dbReference type="EC" id="2.8.1.7" evidence="3"/>
<keyword evidence="5" id="KW-0479">Metal-binding</keyword>
<keyword evidence="6" id="KW-0663">Pyridoxal phosphate</keyword>
<dbReference type="InterPro" id="IPR010240">
    <property type="entry name" value="Cys_deSase_IscS"/>
</dbReference>
<evidence type="ECO:0000256" key="4">
    <source>
        <dbReference type="ARBA" id="ARBA00022679"/>
    </source>
</evidence>
<evidence type="ECO:0000256" key="5">
    <source>
        <dbReference type="ARBA" id="ARBA00022723"/>
    </source>
</evidence>